<gene>
    <name evidence="2" type="ORF">CYNAS_LOCUS17831</name>
</gene>
<proteinExistence type="predicted"/>
<feature type="compositionally biased region" description="Acidic residues" evidence="1">
    <location>
        <begin position="56"/>
        <end position="66"/>
    </location>
</feature>
<protein>
    <submittedName>
        <fullName evidence="2">Uncharacterized protein</fullName>
    </submittedName>
</protein>
<comment type="caution">
    <text evidence="2">The sequence shown here is derived from an EMBL/GenBank/DDBJ whole genome shotgun (WGS) entry which is preliminary data.</text>
</comment>
<keyword evidence="3" id="KW-1185">Reference proteome</keyword>
<accession>A0AA36H8B7</accession>
<feature type="compositionally biased region" description="Polar residues" evidence="1">
    <location>
        <begin position="13"/>
        <end position="28"/>
    </location>
</feature>
<evidence type="ECO:0000313" key="2">
    <source>
        <dbReference type="EMBL" id="CAJ0605848.1"/>
    </source>
</evidence>
<evidence type="ECO:0000313" key="3">
    <source>
        <dbReference type="Proteomes" id="UP001176961"/>
    </source>
</evidence>
<dbReference type="AlphaFoldDB" id="A0AA36H8B7"/>
<dbReference type="EMBL" id="CATQJL010000316">
    <property type="protein sequence ID" value="CAJ0605848.1"/>
    <property type="molecule type" value="Genomic_DNA"/>
</dbReference>
<organism evidence="2 3">
    <name type="scientific">Cylicocyclus nassatus</name>
    <name type="common">Nematode worm</name>
    <dbReference type="NCBI Taxonomy" id="53992"/>
    <lineage>
        <taxon>Eukaryota</taxon>
        <taxon>Metazoa</taxon>
        <taxon>Ecdysozoa</taxon>
        <taxon>Nematoda</taxon>
        <taxon>Chromadorea</taxon>
        <taxon>Rhabditida</taxon>
        <taxon>Rhabditina</taxon>
        <taxon>Rhabditomorpha</taxon>
        <taxon>Strongyloidea</taxon>
        <taxon>Strongylidae</taxon>
        <taxon>Cylicocyclus</taxon>
    </lineage>
</organism>
<evidence type="ECO:0000256" key="1">
    <source>
        <dbReference type="SAM" id="MobiDB-lite"/>
    </source>
</evidence>
<sequence>MKKPSEEAVEPPTSVSAQGNVEQSQFNTMLPKKEDPIFSKATTGSLYSPPGRDASSDGEDDEEDDQLPLKETHIFRYISPRSREKAF</sequence>
<reference evidence="2" key="1">
    <citation type="submission" date="2023-07" db="EMBL/GenBank/DDBJ databases">
        <authorList>
            <consortium name="CYATHOMIX"/>
        </authorList>
    </citation>
    <scope>NUCLEOTIDE SEQUENCE</scope>
    <source>
        <strain evidence="2">N/A</strain>
    </source>
</reference>
<name>A0AA36H8B7_CYLNA</name>
<dbReference type="Proteomes" id="UP001176961">
    <property type="component" value="Unassembled WGS sequence"/>
</dbReference>
<feature type="region of interest" description="Disordered" evidence="1">
    <location>
        <begin position="1"/>
        <end position="71"/>
    </location>
</feature>